<comment type="caution">
    <text evidence="5">The sequence shown here is derived from an EMBL/GenBank/DDBJ whole genome shotgun (WGS) entry which is preliminary data.</text>
</comment>
<feature type="repeat" description="TPR" evidence="3">
    <location>
        <begin position="160"/>
        <end position="193"/>
    </location>
</feature>
<keyword evidence="2 3" id="KW-0802">TPR repeat</keyword>
<evidence type="ECO:0000256" key="2">
    <source>
        <dbReference type="ARBA" id="ARBA00022803"/>
    </source>
</evidence>
<organism evidence="5 6">
    <name type="scientific">Posidoniimonas corsicana</name>
    <dbReference type="NCBI Taxonomy" id="1938618"/>
    <lineage>
        <taxon>Bacteria</taxon>
        <taxon>Pseudomonadati</taxon>
        <taxon>Planctomycetota</taxon>
        <taxon>Planctomycetia</taxon>
        <taxon>Pirellulales</taxon>
        <taxon>Lacipirellulaceae</taxon>
        <taxon>Posidoniimonas</taxon>
    </lineage>
</organism>
<feature type="compositionally biased region" description="Polar residues" evidence="4">
    <location>
        <begin position="98"/>
        <end position="109"/>
    </location>
</feature>
<evidence type="ECO:0000256" key="1">
    <source>
        <dbReference type="ARBA" id="ARBA00022737"/>
    </source>
</evidence>
<dbReference type="EMBL" id="SIHJ01000005">
    <property type="protein sequence ID" value="TWT30426.1"/>
    <property type="molecule type" value="Genomic_DNA"/>
</dbReference>
<dbReference type="PROSITE" id="PS50005">
    <property type="entry name" value="TPR"/>
    <property type="match status" value="4"/>
</dbReference>
<evidence type="ECO:0000256" key="3">
    <source>
        <dbReference type="PROSITE-ProRule" id="PRU00339"/>
    </source>
</evidence>
<dbReference type="Gene3D" id="1.25.40.10">
    <property type="entry name" value="Tetratricopeptide repeat domain"/>
    <property type="match status" value="1"/>
</dbReference>
<evidence type="ECO:0000256" key="4">
    <source>
        <dbReference type="SAM" id="MobiDB-lite"/>
    </source>
</evidence>
<feature type="repeat" description="TPR" evidence="3">
    <location>
        <begin position="194"/>
        <end position="227"/>
    </location>
</feature>
<dbReference type="AlphaFoldDB" id="A0A5C5UVI9"/>
<feature type="repeat" description="TPR" evidence="3">
    <location>
        <begin position="228"/>
        <end position="261"/>
    </location>
</feature>
<feature type="region of interest" description="Disordered" evidence="4">
    <location>
        <begin position="20"/>
        <end position="59"/>
    </location>
</feature>
<dbReference type="OrthoDB" id="229305at2"/>
<dbReference type="PANTHER" id="PTHR44858:SF1">
    <property type="entry name" value="UDP-N-ACETYLGLUCOSAMINE--PEPTIDE N-ACETYLGLUCOSAMINYLTRANSFERASE SPINDLY-RELATED"/>
    <property type="match status" value="1"/>
</dbReference>
<keyword evidence="1" id="KW-0677">Repeat</keyword>
<reference evidence="5 6" key="1">
    <citation type="submission" date="2019-02" db="EMBL/GenBank/DDBJ databases">
        <title>Deep-cultivation of Planctomycetes and their phenomic and genomic characterization uncovers novel biology.</title>
        <authorList>
            <person name="Wiegand S."/>
            <person name="Jogler M."/>
            <person name="Boedeker C."/>
            <person name="Pinto D."/>
            <person name="Vollmers J."/>
            <person name="Rivas-Marin E."/>
            <person name="Kohn T."/>
            <person name="Peeters S.H."/>
            <person name="Heuer A."/>
            <person name="Rast P."/>
            <person name="Oberbeckmann S."/>
            <person name="Bunk B."/>
            <person name="Jeske O."/>
            <person name="Meyerdierks A."/>
            <person name="Storesund J.E."/>
            <person name="Kallscheuer N."/>
            <person name="Luecker S."/>
            <person name="Lage O.M."/>
            <person name="Pohl T."/>
            <person name="Merkel B.J."/>
            <person name="Hornburger P."/>
            <person name="Mueller R.-W."/>
            <person name="Bruemmer F."/>
            <person name="Labrenz M."/>
            <person name="Spormann A.M."/>
            <person name="Op Den Camp H."/>
            <person name="Overmann J."/>
            <person name="Amann R."/>
            <person name="Jetten M.S.M."/>
            <person name="Mascher T."/>
            <person name="Medema M.H."/>
            <person name="Devos D.P."/>
            <person name="Kaster A.-K."/>
            <person name="Ovreas L."/>
            <person name="Rohde M."/>
            <person name="Galperin M.Y."/>
            <person name="Jogler C."/>
        </authorList>
    </citation>
    <scope>NUCLEOTIDE SEQUENCE [LARGE SCALE GENOMIC DNA]</scope>
    <source>
        <strain evidence="5 6">KOR34</strain>
    </source>
</reference>
<dbReference type="InterPro" id="IPR019734">
    <property type="entry name" value="TPR_rpt"/>
</dbReference>
<accession>A0A5C5UVI9</accession>
<feature type="repeat" description="TPR" evidence="3">
    <location>
        <begin position="262"/>
        <end position="295"/>
    </location>
</feature>
<evidence type="ECO:0000313" key="6">
    <source>
        <dbReference type="Proteomes" id="UP000316714"/>
    </source>
</evidence>
<dbReference type="PANTHER" id="PTHR44858">
    <property type="entry name" value="TETRATRICOPEPTIDE REPEAT PROTEIN 6"/>
    <property type="match status" value="1"/>
</dbReference>
<dbReference type="RefSeq" id="WP_146568779.1">
    <property type="nucleotide sequence ID" value="NZ_SIHJ01000005.1"/>
</dbReference>
<keyword evidence="6" id="KW-1185">Reference proteome</keyword>
<protein>
    <submittedName>
        <fullName evidence="5">Photosystem I assembly protein Ycf3</fullName>
    </submittedName>
</protein>
<feature type="region of interest" description="Disordered" evidence="4">
    <location>
        <begin position="416"/>
        <end position="440"/>
    </location>
</feature>
<evidence type="ECO:0000313" key="5">
    <source>
        <dbReference type="EMBL" id="TWT30426.1"/>
    </source>
</evidence>
<dbReference type="InterPro" id="IPR011990">
    <property type="entry name" value="TPR-like_helical_dom_sf"/>
</dbReference>
<dbReference type="Proteomes" id="UP000316714">
    <property type="component" value="Unassembled WGS sequence"/>
</dbReference>
<feature type="region of interest" description="Disordered" evidence="4">
    <location>
        <begin position="79"/>
        <end position="111"/>
    </location>
</feature>
<name>A0A5C5UVI9_9BACT</name>
<dbReference type="SUPFAM" id="SSF48452">
    <property type="entry name" value="TPR-like"/>
    <property type="match status" value="1"/>
</dbReference>
<gene>
    <name evidence="5" type="ORF">KOR34_49850</name>
</gene>
<feature type="compositionally biased region" description="Low complexity" evidence="4">
    <location>
        <begin position="35"/>
        <end position="54"/>
    </location>
</feature>
<dbReference type="InterPro" id="IPR050498">
    <property type="entry name" value="Ycf3"/>
</dbReference>
<dbReference type="Pfam" id="PF13414">
    <property type="entry name" value="TPR_11"/>
    <property type="match status" value="1"/>
</dbReference>
<proteinExistence type="predicted"/>
<sequence length="440" mass="47236">MDATRFLLSITAAAALSAAARCPGDEPAPLPAPLPAADAPRPLAEPQPAAALPPGDRTLTLPRSIKAAAPRPQLHDAFDLEKPLSKPGPLPPVRDDQLQQASTNPTSPRGQHLLTLYAEAERMAGRGRSATDLTDLIERCEQAGEKLKLADDAQLSRLTSWAYNRRGELHAAAGQPRQAFADFQHAVVLDAHNAAALVNRGVTLAEYGQTDEALADFSHALAHDPSNALGYRNRAELFAGRGEHERAIADYNNAIAQLPTDAGLYAGRGFAHAQLGRYSHAVRDYNESLRLMPGDAQTLVLRAAAFAEVGYYEQAVTDLDAALAVDAASASAYQSVAWLLSTCPDPRFRDPAKAVEAANRAQRFGAQGDPWLLDVAAAAHAAAGQFDHAVRIQQQAAMLAPQQARRELQERLALYRQGKPYRQPPVRTAVDPGAARQARR</sequence>
<dbReference type="SMART" id="SM00028">
    <property type="entry name" value="TPR"/>
    <property type="match status" value="5"/>
</dbReference>